<accession>A0ABD0KYM9</accession>
<reference evidence="1 2" key="1">
    <citation type="journal article" date="2023" name="Sci. Data">
        <title>Genome assembly of the Korean intertidal mud-creeper Batillaria attramentaria.</title>
        <authorList>
            <person name="Patra A.K."/>
            <person name="Ho P.T."/>
            <person name="Jun S."/>
            <person name="Lee S.J."/>
            <person name="Kim Y."/>
            <person name="Won Y.J."/>
        </authorList>
    </citation>
    <scope>NUCLEOTIDE SEQUENCE [LARGE SCALE GENOMIC DNA]</scope>
    <source>
        <strain evidence="1">Wonlab-2016</strain>
    </source>
</reference>
<evidence type="ECO:0000313" key="1">
    <source>
        <dbReference type="EMBL" id="KAK7491935.1"/>
    </source>
</evidence>
<dbReference type="EMBL" id="JACVVK020000108">
    <property type="protein sequence ID" value="KAK7491935.1"/>
    <property type="molecule type" value="Genomic_DNA"/>
</dbReference>
<name>A0ABD0KYM9_9CAEN</name>
<dbReference type="AlphaFoldDB" id="A0ABD0KYM9"/>
<protein>
    <submittedName>
        <fullName evidence="1">Uncharacterized protein</fullName>
    </submittedName>
</protein>
<feature type="non-terminal residue" evidence="1">
    <location>
        <position position="116"/>
    </location>
</feature>
<dbReference type="Proteomes" id="UP001519460">
    <property type="component" value="Unassembled WGS sequence"/>
</dbReference>
<keyword evidence="2" id="KW-1185">Reference proteome</keyword>
<sequence>MSDAGMPEPRDDVYEMNSVFDWNDVHVPLSFGGMVEPKTQQKIFLFEPPGKRLADLQPGTYVTSFVREPSPRTSPKRTPSQTAIIQENTYQLEPSTKFQPGMVEPTMLLILSAHLE</sequence>
<proteinExistence type="predicted"/>
<organism evidence="1 2">
    <name type="scientific">Batillaria attramentaria</name>
    <dbReference type="NCBI Taxonomy" id="370345"/>
    <lineage>
        <taxon>Eukaryota</taxon>
        <taxon>Metazoa</taxon>
        <taxon>Spiralia</taxon>
        <taxon>Lophotrochozoa</taxon>
        <taxon>Mollusca</taxon>
        <taxon>Gastropoda</taxon>
        <taxon>Caenogastropoda</taxon>
        <taxon>Sorbeoconcha</taxon>
        <taxon>Cerithioidea</taxon>
        <taxon>Batillariidae</taxon>
        <taxon>Batillaria</taxon>
    </lineage>
</organism>
<gene>
    <name evidence="1" type="ORF">BaRGS_00016781</name>
</gene>
<evidence type="ECO:0000313" key="2">
    <source>
        <dbReference type="Proteomes" id="UP001519460"/>
    </source>
</evidence>
<comment type="caution">
    <text evidence="1">The sequence shown here is derived from an EMBL/GenBank/DDBJ whole genome shotgun (WGS) entry which is preliminary data.</text>
</comment>